<evidence type="ECO:0008006" key="5">
    <source>
        <dbReference type="Google" id="ProtNLM"/>
    </source>
</evidence>
<evidence type="ECO:0000259" key="2">
    <source>
        <dbReference type="Pfam" id="PF22659"/>
    </source>
</evidence>
<evidence type="ECO:0000313" key="3">
    <source>
        <dbReference type="EMBL" id="BBH54401.1"/>
    </source>
</evidence>
<organism evidence="3 4">
    <name type="scientific">Fluviispira sanaruensis</name>
    <dbReference type="NCBI Taxonomy" id="2493639"/>
    <lineage>
        <taxon>Bacteria</taxon>
        <taxon>Pseudomonadati</taxon>
        <taxon>Bdellovibrionota</taxon>
        <taxon>Oligoflexia</taxon>
        <taxon>Silvanigrellales</taxon>
        <taxon>Silvanigrellaceae</taxon>
        <taxon>Fluviispira</taxon>
    </lineage>
</organism>
<evidence type="ECO:0000313" key="4">
    <source>
        <dbReference type="Proteomes" id="UP000291236"/>
    </source>
</evidence>
<dbReference type="OrthoDB" id="8018325at2"/>
<dbReference type="Proteomes" id="UP000291236">
    <property type="component" value="Chromosome"/>
</dbReference>
<protein>
    <recommendedName>
        <fullName evidence="5">VOC domain-containing protein</fullName>
    </recommendedName>
</protein>
<dbReference type="InterPro" id="IPR058997">
    <property type="entry name" value="YycE-like_C"/>
</dbReference>
<proteinExistence type="predicted"/>
<dbReference type="RefSeq" id="WP_145987954.1">
    <property type="nucleotide sequence ID" value="NZ_AP019368.1"/>
</dbReference>
<evidence type="ECO:0000259" key="1">
    <source>
        <dbReference type="Pfam" id="PF22658"/>
    </source>
</evidence>
<dbReference type="InterPro" id="IPR058998">
    <property type="entry name" value="YycE-like_N"/>
</dbReference>
<reference evidence="3 4" key="1">
    <citation type="submission" date="2018-12" db="EMBL/GenBank/DDBJ databases">
        <title>Rubrispira sanarue gen. nov., sp., nov., a member of the order Silvanigrellales, isolated from a brackish lake in Hamamatsu Japan.</title>
        <authorList>
            <person name="Maejima Y."/>
            <person name="Iino T."/>
            <person name="Muraguchi Y."/>
            <person name="Fukuda K."/>
            <person name="Nojiri H."/>
            <person name="Ohkuma M."/>
            <person name="Moriuchi R."/>
            <person name="Dohra H."/>
            <person name="Kimbara K."/>
            <person name="Shintani M."/>
        </authorList>
    </citation>
    <scope>NUCLEOTIDE SEQUENCE [LARGE SCALE GENOMIC DNA]</scope>
    <source>
        <strain evidence="3 4">RF1110005</strain>
    </source>
</reference>
<dbReference type="Pfam" id="PF22658">
    <property type="entry name" value="YycE-like_N"/>
    <property type="match status" value="1"/>
</dbReference>
<name>A0A4P2VN09_FLUSA</name>
<dbReference type="KEGG" id="sbf:JCM31447_28660"/>
<gene>
    <name evidence="3" type="ORF">JCM31447_28660</name>
</gene>
<dbReference type="EMBL" id="AP019368">
    <property type="protein sequence ID" value="BBH54401.1"/>
    <property type="molecule type" value="Genomic_DNA"/>
</dbReference>
<sequence>MYEKYDLKNISALSLDLVVKNMNLYKNIFCQILDFEIIYENSYNIVFHNSELSKDLFITIVENSDMKNDVVKLDDDNVLVFYLENEMIYSNICSVLIKNGVPTVKSFNPYWDENGKTFLISDDENFRIVFCRKKFKSLAYGLVYNARIAMPTHSLDHVKEMFINRYGMNKISFFSNHDNFDGIMLSPNELLDCHIEFTQYFGNDHKLSDSLNYNLSFINESSYKSYFSYNILTSIDFIMSENKSSEAYCCILDYMRVKF</sequence>
<accession>A0A4P2VN09</accession>
<keyword evidence="4" id="KW-1185">Reference proteome</keyword>
<feature type="domain" description="YycE-like N-terminal" evidence="1">
    <location>
        <begin position="147"/>
        <end position="198"/>
    </location>
</feature>
<dbReference type="Gene3D" id="3.10.180.10">
    <property type="entry name" value="2,3-Dihydroxybiphenyl 1,2-Dioxygenase, domain 1"/>
    <property type="match status" value="2"/>
</dbReference>
<dbReference type="AlphaFoldDB" id="A0A4P2VN09"/>
<dbReference type="InterPro" id="IPR029068">
    <property type="entry name" value="Glyas_Bleomycin-R_OHBP_Dase"/>
</dbReference>
<feature type="domain" description="YycE-like C-terminal" evidence="2">
    <location>
        <begin position="76"/>
        <end position="130"/>
    </location>
</feature>
<dbReference type="Pfam" id="PF22659">
    <property type="entry name" value="YycE-like_C"/>
    <property type="match status" value="1"/>
</dbReference>